<dbReference type="EMBL" id="KV454480">
    <property type="protein sequence ID" value="ODV61216.1"/>
    <property type="molecule type" value="Genomic_DNA"/>
</dbReference>
<proteinExistence type="predicted"/>
<dbReference type="Proteomes" id="UP000095038">
    <property type="component" value="Unassembled WGS sequence"/>
</dbReference>
<protein>
    <submittedName>
        <fullName evidence="1">Uncharacterized protein</fullName>
    </submittedName>
</protein>
<keyword evidence="2" id="KW-1185">Reference proteome</keyword>
<evidence type="ECO:0000313" key="1">
    <source>
        <dbReference type="EMBL" id="ODV61216.1"/>
    </source>
</evidence>
<name>A0A1D2VHU3_9ASCO</name>
<dbReference type="GeneID" id="30965428"/>
<sequence>MESSNNNKLYQLFNDKYNSDDNSHGNNYNNYDNYNNDHVPRNFPEHYLGNKSGSDLKSNDTDFSLLINVNGSTGYKANNTDCSSTSSLFSSAIDDCVCVSNPMGFCKHACDHSKCIEFRLKVLGINNHNYQQSLLSSSDQEVQSFEEQHFLEMELLQEEYWQYRQQQF</sequence>
<dbReference type="RefSeq" id="XP_020047523.1">
    <property type="nucleotide sequence ID" value="XM_020191792.1"/>
</dbReference>
<accession>A0A1D2VHU3</accession>
<dbReference type="InParanoid" id="A0A1D2VHU3"/>
<dbReference type="AlphaFoldDB" id="A0A1D2VHU3"/>
<reference evidence="2" key="1">
    <citation type="submission" date="2016-05" db="EMBL/GenBank/DDBJ databases">
        <title>Comparative genomics of biotechnologically important yeasts.</title>
        <authorList>
            <consortium name="DOE Joint Genome Institute"/>
            <person name="Riley R."/>
            <person name="Haridas S."/>
            <person name="Wolfe K.H."/>
            <person name="Lopes M.R."/>
            <person name="Hittinger C.T."/>
            <person name="Goker M."/>
            <person name="Salamov A."/>
            <person name="Wisecaver J."/>
            <person name="Long T.M."/>
            <person name="Aerts A.L."/>
            <person name="Barry K."/>
            <person name="Choi C."/>
            <person name="Clum A."/>
            <person name="Coughlan A.Y."/>
            <person name="Deshpande S."/>
            <person name="Douglass A.P."/>
            <person name="Hanson S.J."/>
            <person name="Klenk H.-P."/>
            <person name="Labutti K."/>
            <person name="Lapidus A."/>
            <person name="Lindquist E."/>
            <person name="Lipzen A."/>
            <person name="Meier-Kolthoff J.P."/>
            <person name="Ohm R.A."/>
            <person name="Otillar R.P."/>
            <person name="Pangilinan J."/>
            <person name="Peng Y."/>
            <person name="Rokas A."/>
            <person name="Rosa C.A."/>
            <person name="Scheuner C."/>
            <person name="Sibirny A.A."/>
            <person name="Slot J.C."/>
            <person name="Stielow J.B."/>
            <person name="Sun H."/>
            <person name="Kurtzman C.P."/>
            <person name="Blackwell M."/>
            <person name="Grigoriev I.V."/>
            <person name="Jeffries T.W."/>
        </authorList>
    </citation>
    <scope>NUCLEOTIDE SEQUENCE [LARGE SCALE GENOMIC DNA]</scope>
    <source>
        <strain evidence="2">DSM 1968</strain>
    </source>
</reference>
<evidence type="ECO:0000313" key="2">
    <source>
        <dbReference type="Proteomes" id="UP000095038"/>
    </source>
</evidence>
<gene>
    <name evidence="1" type="ORF">ASCRUDRAFT_70418</name>
</gene>
<organism evidence="1 2">
    <name type="scientific">Ascoidea rubescens DSM 1968</name>
    <dbReference type="NCBI Taxonomy" id="1344418"/>
    <lineage>
        <taxon>Eukaryota</taxon>
        <taxon>Fungi</taxon>
        <taxon>Dikarya</taxon>
        <taxon>Ascomycota</taxon>
        <taxon>Saccharomycotina</taxon>
        <taxon>Saccharomycetes</taxon>
        <taxon>Ascoideaceae</taxon>
        <taxon>Ascoidea</taxon>
    </lineage>
</organism>